<feature type="domain" description="SAM-dependent MTase RsmB/NOP-type" evidence="15">
    <location>
        <begin position="167"/>
        <end position="441"/>
    </location>
</feature>
<dbReference type="Pfam" id="PF01189">
    <property type="entry name" value="Methyltr_RsmB-F"/>
    <property type="match status" value="1"/>
</dbReference>
<keyword evidence="6" id="KW-0698">rRNA processing</keyword>
<proteinExistence type="inferred from homology"/>
<evidence type="ECO:0000256" key="14">
    <source>
        <dbReference type="PROSITE-ProRule" id="PRU01023"/>
    </source>
</evidence>
<evidence type="ECO:0000256" key="9">
    <source>
        <dbReference type="ARBA" id="ARBA00022691"/>
    </source>
</evidence>
<dbReference type="Pfam" id="PF01029">
    <property type="entry name" value="NusB"/>
    <property type="match status" value="1"/>
</dbReference>
<evidence type="ECO:0000313" key="17">
    <source>
        <dbReference type="Proteomes" id="UP000051302"/>
    </source>
</evidence>
<dbReference type="InterPro" id="IPR049560">
    <property type="entry name" value="MeTrfase_RsmB-F_NOP2_cat"/>
</dbReference>
<protein>
    <recommendedName>
        <fullName evidence="4">16S rRNA (cytosine(967)-C(5))-methyltransferase</fullName>
        <ecNumber evidence="4">2.1.1.176</ecNumber>
    </recommendedName>
    <alternativeName>
        <fullName evidence="11">16S rRNA m5C967 methyltransferase</fullName>
    </alternativeName>
    <alternativeName>
        <fullName evidence="12">rRNA (cytosine-C(5)-)-methyltransferase RsmB</fullName>
    </alternativeName>
</protein>
<dbReference type="NCBIfam" id="NF011494">
    <property type="entry name" value="PRK14902.1"/>
    <property type="match status" value="1"/>
</dbReference>
<dbReference type="GO" id="GO:0003723">
    <property type="term" value="F:RNA binding"/>
    <property type="evidence" value="ECO:0007669"/>
    <property type="project" value="UniProtKB-UniRule"/>
</dbReference>
<accession>A0A0R1WNZ2</accession>
<evidence type="ECO:0000313" key="16">
    <source>
        <dbReference type="EMBL" id="KRM17940.1"/>
    </source>
</evidence>
<dbReference type="InterPro" id="IPR006027">
    <property type="entry name" value="NusB_RsmB_TIM44"/>
</dbReference>
<dbReference type="GO" id="GO:0008649">
    <property type="term" value="F:rRNA methyltransferase activity"/>
    <property type="evidence" value="ECO:0007669"/>
    <property type="project" value="InterPro"/>
</dbReference>
<dbReference type="PROSITE" id="PS01153">
    <property type="entry name" value="NOL1_NOP2_SUN"/>
    <property type="match status" value="1"/>
</dbReference>
<dbReference type="CDD" id="cd02440">
    <property type="entry name" value="AdoMet_MTases"/>
    <property type="match status" value="1"/>
</dbReference>
<sequence length="442" mass="49723">MKNNPRALAVEALTRVFQNKAYSNIEISNLLNKSDMSDADSRLMTNIVYGVIQHKYVLEYQLEPYLKDKKLDFWLDLLLQTAIYQMCYLDKIPAHAVLNESTEIAKQRANQGAGNLVNAVLRNFQRHGARTMPGKDSVYDMSRLYSVPRWLVDLFEEQQGAKKTKEILQTVNQPSNVSIRVNTNKTTVADLQKTLQDKGFDVKPSKISSVGLVCESGNLVNTDEFRAGLYTIQDESSMLVAPALDLQPNSRVLDACAAPGGKTTHIASYIKAGAGEVTALDIHKHKTKLIRENSERMGYSDIISTGAVDARKAKKVLNTTFDRILVDAPCSGLGLLRRKPELRYFRQPEDLMNLQRVQLQILDSMVDLLEVNGKMVFSTCTFDDEENEQVVEKFLAAHKNFELVPVKHESAMDKSVKDGMLKVLPSDYFTDGFFIATFVRKN</sequence>
<dbReference type="Gene3D" id="1.10.940.10">
    <property type="entry name" value="NusB-like"/>
    <property type="match status" value="1"/>
</dbReference>
<dbReference type="PROSITE" id="PS51686">
    <property type="entry name" value="SAM_MT_RSMB_NOP"/>
    <property type="match status" value="1"/>
</dbReference>
<comment type="caution">
    <text evidence="16">The sequence shown here is derived from an EMBL/GenBank/DDBJ whole genome shotgun (WGS) entry which is preliminary data.</text>
</comment>
<feature type="binding site" evidence="14">
    <location>
        <begin position="256"/>
        <end position="262"/>
    </location>
    <ligand>
        <name>S-adenosyl-L-methionine</name>
        <dbReference type="ChEBI" id="CHEBI:59789"/>
    </ligand>
</feature>
<dbReference type="FunFam" id="1.10.940.10:FF:000006">
    <property type="entry name" value="16S rRNA (Cytosine(967)-C(5))-methyltransferase RsmB"/>
    <property type="match status" value="1"/>
</dbReference>
<dbReference type="Proteomes" id="UP000051302">
    <property type="component" value="Unassembled WGS sequence"/>
</dbReference>
<dbReference type="Gene3D" id="3.30.70.1170">
    <property type="entry name" value="Sun protein, domain 3"/>
    <property type="match status" value="1"/>
</dbReference>
<dbReference type="GO" id="GO:0005737">
    <property type="term" value="C:cytoplasm"/>
    <property type="evidence" value="ECO:0007669"/>
    <property type="project" value="UniProtKB-SubCell"/>
</dbReference>
<reference evidence="16 17" key="1">
    <citation type="journal article" date="2015" name="Genome Announc.">
        <title>Expanding the biotechnology potential of lactobacilli through comparative genomics of 213 strains and associated genera.</title>
        <authorList>
            <person name="Sun Z."/>
            <person name="Harris H.M."/>
            <person name="McCann A."/>
            <person name="Guo C."/>
            <person name="Argimon S."/>
            <person name="Zhang W."/>
            <person name="Yang X."/>
            <person name="Jeffery I.B."/>
            <person name="Cooney J.C."/>
            <person name="Kagawa T.F."/>
            <person name="Liu W."/>
            <person name="Song Y."/>
            <person name="Salvetti E."/>
            <person name="Wrobel A."/>
            <person name="Rasinkangas P."/>
            <person name="Parkhill J."/>
            <person name="Rea M.C."/>
            <person name="O'Sullivan O."/>
            <person name="Ritari J."/>
            <person name="Douillard F.P."/>
            <person name="Paul Ross R."/>
            <person name="Yang R."/>
            <person name="Briner A.E."/>
            <person name="Felis G.E."/>
            <person name="de Vos W.M."/>
            <person name="Barrangou R."/>
            <person name="Klaenhammer T.R."/>
            <person name="Caufield P.W."/>
            <person name="Cui Y."/>
            <person name="Zhang H."/>
            <person name="O'Toole P.W."/>
        </authorList>
    </citation>
    <scope>NUCLEOTIDE SEQUENCE [LARGE SCALE GENOMIC DNA]</scope>
    <source>
        <strain evidence="16 17">DSM 16982</strain>
    </source>
</reference>
<dbReference type="PRINTS" id="PR02008">
    <property type="entry name" value="RCMTFAMILY"/>
</dbReference>
<dbReference type="SUPFAM" id="SSF48013">
    <property type="entry name" value="NusB-like"/>
    <property type="match status" value="1"/>
</dbReference>
<evidence type="ECO:0000256" key="11">
    <source>
        <dbReference type="ARBA" id="ARBA00030399"/>
    </source>
</evidence>
<dbReference type="Pfam" id="PF22458">
    <property type="entry name" value="RsmF-B_ferredox"/>
    <property type="match status" value="1"/>
</dbReference>
<evidence type="ECO:0000256" key="12">
    <source>
        <dbReference type="ARBA" id="ARBA00031088"/>
    </source>
</evidence>
<dbReference type="SUPFAM" id="SSF53335">
    <property type="entry name" value="S-adenosyl-L-methionine-dependent methyltransferases"/>
    <property type="match status" value="1"/>
</dbReference>
<evidence type="ECO:0000256" key="6">
    <source>
        <dbReference type="ARBA" id="ARBA00022552"/>
    </source>
</evidence>
<dbReference type="PATRIC" id="fig|1423774.3.peg.2187"/>
<keyword evidence="5" id="KW-0963">Cytoplasm</keyword>
<dbReference type="Gene3D" id="3.40.50.150">
    <property type="entry name" value="Vaccinia Virus protein VP39"/>
    <property type="match status" value="1"/>
</dbReference>
<dbReference type="PANTHER" id="PTHR22807">
    <property type="entry name" value="NOP2 YEAST -RELATED NOL1/NOP2/FMU SUN DOMAIN-CONTAINING"/>
    <property type="match status" value="1"/>
</dbReference>
<dbReference type="InterPro" id="IPR018314">
    <property type="entry name" value="RsmB/NOL1/NOP2-like_CS"/>
</dbReference>
<feature type="active site" description="Nucleophile" evidence="14">
    <location>
        <position position="380"/>
    </location>
</feature>
<evidence type="ECO:0000256" key="7">
    <source>
        <dbReference type="ARBA" id="ARBA00022603"/>
    </source>
</evidence>
<name>A0A0R1WNZ2_9LACO</name>
<keyword evidence="7 14" id="KW-0489">Methyltransferase</keyword>
<dbReference type="STRING" id="1423774.FD31_GL002107"/>
<dbReference type="InterPro" id="IPR054728">
    <property type="entry name" value="RsmB-like_ferredoxin"/>
</dbReference>
<evidence type="ECO:0000256" key="10">
    <source>
        <dbReference type="ARBA" id="ARBA00022884"/>
    </source>
</evidence>
<evidence type="ECO:0000259" key="15">
    <source>
        <dbReference type="PROSITE" id="PS51686"/>
    </source>
</evidence>
<dbReference type="InterPro" id="IPR001678">
    <property type="entry name" value="MeTrfase_RsmB-F_NOP2_dom"/>
</dbReference>
<dbReference type="FunFam" id="3.40.50.150:FF:000022">
    <property type="entry name" value="Ribosomal RNA small subunit methyltransferase B"/>
    <property type="match status" value="1"/>
</dbReference>
<dbReference type="InterPro" id="IPR004573">
    <property type="entry name" value="rRNA_ssu_MeTfrase_B"/>
</dbReference>
<comment type="catalytic activity">
    <reaction evidence="13">
        <text>cytidine(967) in 16S rRNA + S-adenosyl-L-methionine = 5-methylcytidine(967) in 16S rRNA + S-adenosyl-L-homocysteine + H(+)</text>
        <dbReference type="Rhea" id="RHEA:42748"/>
        <dbReference type="Rhea" id="RHEA-COMP:10219"/>
        <dbReference type="Rhea" id="RHEA-COMP:10220"/>
        <dbReference type="ChEBI" id="CHEBI:15378"/>
        <dbReference type="ChEBI" id="CHEBI:57856"/>
        <dbReference type="ChEBI" id="CHEBI:59789"/>
        <dbReference type="ChEBI" id="CHEBI:74483"/>
        <dbReference type="ChEBI" id="CHEBI:82748"/>
        <dbReference type="EC" id="2.1.1.176"/>
    </reaction>
</comment>
<gene>
    <name evidence="16" type="ORF">FD31_GL002107</name>
</gene>
<evidence type="ECO:0000256" key="3">
    <source>
        <dbReference type="ARBA" id="ARBA00007494"/>
    </source>
</evidence>
<dbReference type="InterPro" id="IPR035926">
    <property type="entry name" value="NusB-like_sf"/>
</dbReference>
<comment type="similarity">
    <text evidence="3 14">Belongs to the class I-like SAM-binding methyltransferase superfamily. RsmB/NOP family.</text>
</comment>
<evidence type="ECO:0000256" key="5">
    <source>
        <dbReference type="ARBA" id="ARBA00022490"/>
    </source>
</evidence>
<dbReference type="InterPro" id="IPR029063">
    <property type="entry name" value="SAM-dependent_MTases_sf"/>
</dbReference>
<keyword evidence="9 14" id="KW-0949">S-adenosyl-L-methionine</keyword>
<dbReference type="PANTHER" id="PTHR22807:SF53">
    <property type="entry name" value="RIBOSOMAL RNA SMALL SUBUNIT METHYLTRANSFERASE B-RELATED"/>
    <property type="match status" value="1"/>
</dbReference>
<keyword evidence="10 14" id="KW-0694">RNA-binding</keyword>
<keyword evidence="8 14" id="KW-0808">Transferase</keyword>
<comment type="function">
    <text evidence="1">Specifically methylates the cytosine at position 967 (m5C967) of 16S rRNA.</text>
</comment>
<evidence type="ECO:0000256" key="8">
    <source>
        <dbReference type="ARBA" id="ARBA00022679"/>
    </source>
</evidence>
<feature type="binding site" evidence="14">
    <location>
        <position position="281"/>
    </location>
    <ligand>
        <name>S-adenosyl-L-methionine</name>
        <dbReference type="ChEBI" id="CHEBI:59789"/>
    </ligand>
</feature>
<evidence type="ECO:0000256" key="1">
    <source>
        <dbReference type="ARBA" id="ARBA00002724"/>
    </source>
</evidence>
<dbReference type="InterPro" id="IPR023267">
    <property type="entry name" value="RCMT"/>
</dbReference>
<evidence type="ECO:0000256" key="2">
    <source>
        <dbReference type="ARBA" id="ARBA00004496"/>
    </source>
</evidence>
<dbReference type="EC" id="2.1.1.176" evidence="4"/>
<dbReference type="EMBL" id="AZFV01000005">
    <property type="protein sequence ID" value="KRM17940.1"/>
    <property type="molecule type" value="Genomic_DNA"/>
</dbReference>
<dbReference type="NCBIfam" id="TIGR00563">
    <property type="entry name" value="rsmB"/>
    <property type="match status" value="1"/>
</dbReference>
<evidence type="ECO:0000256" key="13">
    <source>
        <dbReference type="ARBA" id="ARBA00047283"/>
    </source>
</evidence>
<feature type="binding site" evidence="14">
    <location>
        <position position="309"/>
    </location>
    <ligand>
        <name>S-adenosyl-L-methionine</name>
        <dbReference type="ChEBI" id="CHEBI:59789"/>
    </ligand>
</feature>
<keyword evidence="17" id="KW-1185">Reference proteome</keyword>
<dbReference type="AlphaFoldDB" id="A0A0R1WNZ2"/>
<feature type="binding site" evidence="14">
    <location>
        <position position="327"/>
    </location>
    <ligand>
        <name>S-adenosyl-L-methionine</name>
        <dbReference type="ChEBI" id="CHEBI:59789"/>
    </ligand>
</feature>
<comment type="subcellular location">
    <subcellularLocation>
        <location evidence="2">Cytoplasm</location>
    </subcellularLocation>
</comment>
<dbReference type="RefSeq" id="WP_057891294.1">
    <property type="nucleotide sequence ID" value="NZ_AZFV01000005.1"/>
</dbReference>
<evidence type="ECO:0000256" key="4">
    <source>
        <dbReference type="ARBA" id="ARBA00012140"/>
    </source>
</evidence>
<dbReference type="GO" id="GO:0006355">
    <property type="term" value="P:regulation of DNA-templated transcription"/>
    <property type="evidence" value="ECO:0007669"/>
    <property type="project" value="InterPro"/>
</dbReference>
<organism evidence="16 17">
    <name type="scientific">Companilactobacillus nantensis DSM 16982</name>
    <dbReference type="NCBI Taxonomy" id="1423774"/>
    <lineage>
        <taxon>Bacteria</taxon>
        <taxon>Bacillati</taxon>
        <taxon>Bacillota</taxon>
        <taxon>Bacilli</taxon>
        <taxon>Lactobacillales</taxon>
        <taxon>Lactobacillaceae</taxon>
        <taxon>Companilactobacillus</taxon>
    </lineage>
</organism>